<reference evidence="3" key="2">
    <citation type="submission" date="2010-04" db="EMBL/GenBank/DDBJ databases">
        <title>Genome sequence of Salinibacter ruber M8.</title>
        <authorList>
            <consortium name="Genoscope"/>
        </authorList>
    </citation>
    <scope>NUCLEOTIDE SEQUENCE [LARGE SCALE GENOMIC DNA]</scope>
    <source>
        <strain evidence="3">M8</strain>
    </source>
</reference>
<accession>D5H555</accession>
<evidence type="ECO:0000313" key="2">
    <source>
        <dbReference type="EMBL" id="CBH23160.1"/>
    </source>
</evidence>
<dbReference type="HOGENOM" id="CLU_2702694_0_0_10"/>
<dbReference type="EMBL" id="FP565814">
    <property type="protein sequence ID" value="CBH23160.1"/>
    <property type="molecule type" value="Genomic_DNA"/>
</dbReference>
<dbReference type="KEGG" id="srm:SRM_00239"/>
<evidence type="ECO:0000256" key="1">
    <source>
        <dbReference type="SAM" id="MobiDB-lite"/>
    </source>
</evidence>
<dbReference type="Proteomes" id="UP000000933">
    <property type="component" value="Chromosome"/>
</dbReference>
<evidence type="ECO:0000313" key="3">
    <source>
        <dbReference type="Proteomes" id="UP000000933"/>
    </source>
</evidence>
<sequence length="73" mass="8089">MDRISLGSDEGFWSVSRITEASSLPALRTVFDERLICYNQDRRHSSIGQIPPREHLGQTLSACESEPQIAAAS</sequence>
<reference evidence="2 3" key="1">
    <citation type="journal article" date="2010" name="ISME J.">
        <title>Fine-scale evolution: genomic, phenotypic and ecological differentiation in two coexisting Salinibacter ruber strains.</title>
        <authorList>
            <person name="Pena A."/>
            <person name="Teeling H."/>
            <person name="Huerta-Cepas J."/>
            <person name="Santos F."/>
            <person name="Yarza P."/>
            <person name="Brito-Echeverria J."/>
            <person name="Lucio M."/>
            <person name="Schmitt-Kopplin P."/>
            <person name="Meseguer I."/>
            <person name="Schenowitz C."/>
            <person name="Dossat C."/>
            <person name="Barbe V."/>
            <person name="Dopazo J."/>
            <person name="Rossello-Mora R."/>
            <person name="Schuler M."/>
            <person name="Glockner F.O."/>
            <person name="Amann R."/>
            <person name="Gabaldon T."/>
            <person name="Anton J."/>
        </authorList>
    </citation>
    <scope>NUCLEOTIDE SEQUENCE [LARGE SCALE GENOMIC DNA]</scope>
    <source>
        <strain evidence="2 3">M8</strain>
    </source>
</reference>
<proteinExistence type="predicted"/>
<dbReference type="AlphaFoldDB" id="D5H555"/>
<protein>
    <submittedName>
        <fullName evidence="2">Uncharacterized protein</fullName>
    </submittedName>
</protein>
<name>D5H555_SALRM</name>
<feature type="region of interest" description="Disordered" evidence="1">
    <location>
        <begin position="47"/>
        <end position="73"/>
    </location>
</feature>
<gene>
    <name evidence="2" type="ordered locus">SRM_00239</name>
</gene>
<organism evidence="2 3">
    <name type="scientific">Salinibacter ruber (strain M8)</name>
    <dbReference type="NCBI Taxonomy" id="761659"/>
    <lineage>
        <taxon>Bacteria</taxon>
        <taxon>Pseudomonadati</taxon>
        <taxon>Rhodothermota</taxon>
        <taxon>Rhodothermia</taxon>
        <taxon>Rhodothermales</taxon>
        <taxon>Salinibacteraceae</taxon>
        <taxon>Salinibacter</taxon>
    </lineage>
</organism>